<evidence type="ECO:0000313" key="2">
    <source>
        <dbReference type="EMBL" id="KAJ7371537.1"/>
    </source>
</evidence>
<protein>
    <submittedName>
        <fullName evidence="2">Uncharacterized protein</fullName>
    </submittedName>
</protein>
<reference evidence="2" key="1">
    <citation type="submission" date="2023-01" db="EMBL/GenBank/DDBJ databases">
        <title>Genome assembly of the deep-sea coral Lophelia pertusa.</title>
        <authorList>
            <person name="Herrera S."/>
            <person name="Cordes E."/>
        </authorList>
    </citation>
    <scope>NUCLEOTIDE SEQUENCE</scope>
    <source>
        <strain evidence="2">USNM1676648</strain>
        <tissue evidence="2">Polyp</tissue>
    </source>
</reference>
<accession>A0A9W9YXY1</accession>
<feature type="compositionally biased region" description="Basic and acidic residues" evidence="1">
    <location>
        <begin position="45"/>
        <end position="58"/>
    </location>
</feature>
<dbReference type="AlphaFoldDB" id="A0A9W9YXY1"/>
<gene>
    <name evidence="2" type="ORF">OS493_024877</name>
</gene>
<evidence type="ECO:0000256" key="1">
    <source>
        <dbReference type="SAM" id="MobiDB-lite"/>
    </source>
</evidence>
<sequence>MSTPMKQIKGIGRGSHRGDHQTPNGNLSSSSLTHGSPARPSSKQIWDRINRRMLEQHPELASMSRDSQRLGGSSTDLTHHLHPLNNTASNAGDGRSRGSLSQTVKTESGQEFLVLFHDPSSSLLSVRLPPIHDNRISSSGRMALKKLREEIHFK</sequence>
<keyword evidence="3" id="KW-1185">Reference proteome</keyword>
<dbReference type="Proteomes" id="UP001163046">
    <property type="component" value="Unassembled WGS sequence"/>
</dbReference>
<feature type="compositionally biased region" description="Polar residues" evidence="1">
    <location>
        <begin position="21"/>
        <end position="44"/>
    </location>
</feature>
<proteinExistence type="predicted"/>
<dbReference type="EMBL" id="MU826845">
    <property type="protein sequence ID" value="KAJ7371537.1"/>
    <property type="molecule type" value="Genomic_DNA"/>
</dbReference>
<comment type="caution">
    <text evidence="2">The sequence shown here is derived from an EMBL/GenBank/DDBJ whole genome shotgun (WGS) entry which is preliminary data.</text>
</comment>
<organism evidence="2 3">
    <name type="scientific">Desmophyllum pertusum</name>
    <dbReference type="NCBI Taxonomy" id="174260"/>
    <lineage>
        <taxon>Eukaryota</taxon>
        <taxon>Metazoa</taxon>
        <taxon>Cnidaria</taxon>
        <taxon>Anthozoa</taxon>
        <taxon>Hexacorallia</taxon>
        <taxon>Scleractinia</taxon>
        <taxon>Caryophylliina</taxon>
        <taxon>Caryophylliidae</taxon>
        <taxon>Desmophyllum</taxon>
    </lineage>
</organism>
<feature type="region of interest" description="Disordered" evidence="1">
    <location>
        <begin position="1"/>
        <end position="104"/>
    </location>
</feature>
<name>A0A9W9YXY1_9CNID</name>
<evidence type="ECO:0000313" key="3">
    <source>
        <dbReference type="Proteomes" id="UP001163046"/>
    </source>
</evidence>